<evidence type="ECO:0000259" key="1">
    <source>
        <dbReference type="Pfam" id="PF00963"/>
    </source>
</evidence>
<sequence length="649" mass="70149">MINIYHHPYLKKLFLPFLSVLILLAGLGVSLKIVRQRQTATKASTNLVDLLISAPASVNPNQEFTSIISVDPHAYKVTAVDLKINVSSNLQIMSIQPGTYLSTILSPAVISGNSVHIVLGSGTTPVQGGGILATLTLKAKSDASGTAQVTIEPGTEIAGIDTNGSAVPTSILGDAGQIVITISSPTPTPPTTSNPFGIMTWGDNNSTKMQIATDLGAKYFRPLSVFLDKDPLSCSECQAAIDKGFKLALTIRVNGGRGVPTVPPTDWNAYRDILSQVLDKYQPEILVIENEENSNTFYTGTAQEYLQELTVGCEIAHSKNIKCTNGGLVSKLVVVLVSDSYQPDANKADDYLRRALTPEDYDTVSGSVGSPQWLAQIQKGKGLLAGYKIAGADFVNFHWHQENAETLPEAVTYLGSTSQGLPVINNEISPQKSISVNQVTSFMQKVFDLNLPYAVWYSNDSDGVGGPTALTNEAGIPNDSGRAYQQFISDHFHPSTMTLQTSIKFQGVTTQRPDKSVSIEIKQQNNSLYNNSVNFISDSSGKYTANFSPNLSPGTYDIYIKGPVHLRKKFPSISLITGTNNLDFSATMLKTGDIDGYNKVDTTDYSLMLLNFNPTLVQNVTEDINFDNKVDTTDYSLMLLNFNPLVGGD</sequence>
<dbReference type="STRING" id="1618356.UU93_C0007G0027"/>
<proteinExistence type="predicted"/>
<organism evidence="2 3">
    <name type="scientific">Candidatus Amesbacteria bacterium GW2011_GWA2_42_12</name>
    <dbReference type="NCBI Taxonomy" id="1618356"/>
    <lineage>
        <taxon>Bacteria</taxon>
        <taxon>Candidatus Amesiibacteriota</taxon>
    </lineage>
</organism>
<dbReference type="SUPFAM" id="SSF51445">
    <property type="entry name" value="(Trans)glycosidases"/>
    <property type="match status" value="1"/>
</dbReference>
<dbReference type="EMBL" id="LCCN01000007">
    <property type="protein sequence ID" value="KKS32422.1"/>
    <property type="molecule type" value="Genomic_DNA"/>
</dbReference>
<accession>A0A0G0Y6T1</accession>
<dbReference type="Gene3D" id="2.60.40.680">
    <property type="match status" value="1"/>
</dbReference>
<evidence type="ECO:0000313" key="3">
    <source>
        <dbReference type="Proteomes" id="UP000034160"/>
    </source>
</evidence>
<dbReference type="SUPFAM" id="SSF49384">
    <property type="entry name" value="Carbohydrate-binding domain"/>
    <property type="match status" value="1"/>
</dbReference>
<feature type="domain" description="Cohesin" evidence="1">
    <location>
        <begin position="57"/>
        <end position="154"/>
    </location>
</feature>
<gene>
    <name evidence="2" type="ORF">UU93_C0007G0027</name>
</gene>
<dbReference type="Proteomes" id="UP000034160">
    <property type="component" value="Unassembled WGS sequence"/>
</dbReference>
<protein>
    <recommendedName>
        <fullName evidence="1">Cohesin domain-containing protein</fullName>
    </recommendedName>
</protein>
<dbReference type="InterPro" id="IPR008965">
    <property type="entry name" value="CBM2/CBM3_carb-bd_dom_sf"/>
</dbReference>
<comment type="caution">
    <text evidence="2">The sequence shown here is derived from an EMBL/GenBank/DDBJ whole genome shotgun (WGS) entry which is preliminary data.</text>
</comment>
<evidence type="ECO:0000313" key="2">
    <source>
        <dbReference type="EMBL" id="KKS32422.1"/>
    </source>
</evidence>
<dbReference type="SUPFAM" id="SSF63446">
    <property type="entry name" value="Type I dockerin domain"/>
    <property type="match status" value="1"/>
</dbReference>
<dbReference type="CDD" id="cd08547">
    <property type="entry name" value="Type_II_cohesin"/>
    <property type="match status" value="1"/>
</dbReference>
<dbReference type="Gene3D" id="3.20.20.80">
    <property type="entry name" value="Glycosidases"/>
    <property type="match status" value="1"/>
</dbReference>
<dbReference type="Gene3D" id="2.60.40.4130">
    <property type="match status" value="1"/>
</dbReference>
<dbReference type="InterPro" id="IPR002102">
    <property type="entry name" value="Cohesin_dom"/>
</dbReference>
<dbReference type="Pfam" id="PF00963">
    <property type="entry name" value="Cohesin"/>
    <property type="match status" value="1"/>
</dbReference>
<dbReference type="InterPro" id="IPR036439">
    <property type="entry name" value="Dockerin_dom_sf"/>
</dbReference>
<dbReference type="GO" id="GO:0000272">
    <property type="term" value="P:polysaccharide catabolic process"/>
    <property type="evidence" value="ECO:0007669"/>
    <property type="project" value="InterPro"/>
</dbReference>
<name>A0A0G0Y6T1_9BACT</name>
<dbReference type="InterPro" id="IPR017853">
    <property type="entry name" value="GH"/>
</dbReference>
<dbReference type="GO" id="GO:0030246">
    <property type="term" value="F:carbohydrate binding"/>
    <property type="evidence" value="ECO:0007669"/>
    <property type="project" value="InterPro"/>
</dbReference>
<dbReference type="AlphaFoldDB" id="A0A0G0Y6T1"/>
<reference evidence="2 3" key="1">
    <citation type="journal article" date="2015" name="Nature">
        <title>rRNA introns, odd ribosomes, and small enigmatic genomes across a large radiation of phyla.</title>
        <authorList>
            <person name="Brown C.T."/>
            <person name="Hug L.A."/>
            <person name="Thomas B.C."/>
            <person name="Sharon I."/>
            <person name="Castelle C.J."/>
            <person name="Singh A."/>
            <person name="Wilkins M.J."/>
            <person name="Williams K.H."/>
            <person name="Banfield J.F."/>
        </authorList>
    </citation>
    <scope>NUCLEOTIDE SEQUENCE [LARGE SCALE GENOMIC DNA]</scope>
</reference>